<dbReference type="OrthoDB" id="193415at2759"/>
<sequence>MEKRIFNGTIKQLLADMSSSHEGEHVELLKFSGDDGRDSDSDTDTMSSGGQEEAVNRATRADYEFEGKSYNEQEVEDLGAVKELVEMFRYHYKGMVGVAIVAFVSIFLGVVWATSASGNIMDPDAIKVNRYIPDALEQRGLSMIYRTAISEIDTNEVFEFEGGGGGGSVRRKLEEGEGGVGLVSIQGLYKGGIRGHDKLPDCFYEGFHVGLSSYDVEGFISSYVVSKESDFADPKRGQAFEDLMDILKEEITGGDSFLAPQKVYPWKVMVGNSTLASGDVEITQGVVLAYGFDYMASNMLMTTRLTKDKTMTVRDYSRVTDMVESVGRKMGALTVHMWYPNQFAAGQESIIQEVRPIRTGLQQLKSTGAVWKRENRVEDGGE</sequence>
<keyword evidence="2" id="KW-0472">Membrane</keyword>
<name>A0A9W6ZUZ0_9STRA</name>
<organism evidence="3 4">
    <name type="scientific">Triparma retinervis</name>
    <dbReference type="NCBI Taxonomy" id="2557542"/>
    <lineage>
        <taxon>Eukaryota</taxon>
        <taxon>Sar</taxon>
        <taxon>Stramenopiles</taxon>
        <taxon>Ochrophyta</taxon>
        <taxon>Bolidophyceae</taxon>
        <taxon>Parmales</taxon>
        <taxon>Triparmaceae</taxon>
        <taxon>Triparma</taxon>
    </lineage>
</organism>
<proteinExistence type="predicted"/>
<evidence type="ECO:0000256" key="2">
    <source>
        <dbReference type="SAM" id="Phobius"/>
    </source>
</evidence>
<evidence type="ECO:0000256" key="1">
    <source>
        <dbReference type="SAM" id="MobiDB-lite"/>
    </source>
</evidence>
<reference evidence="3" key="1">
    <citation type="submission" date="2022-07" db="EMBL/GenBank/DDBJ databases">
        <title>Genome analysis of Parmales, a sister group of diatoms, reveals the evolutionary specialization of diatoms from phago-mixotrophs to photoautotrophs.</title>
        <authorList>
            <person name="Ban H."/>
            <person name="Sato S."/>
            <person name="Yoshikawa S."/>
            <person name="Kazumasa Y."/>
            <person name="Nakamura Y."/>
            <person name="Ichinomiya M."/>
            <person name="Saitoh K."/>
            <person name="Sato N."/>
            <person name="Blanc-Mathieu R."/>
            <person name="Endo H."/>
            <person name="Kuwata A."/>
            <person name="Ogata H."/>
        </authorList>
    </citation>
    <scope>NUCLEOTIDE SEQUENCE</scope>
</reference>
<comment type="caution">
    <text evidence="3">The sequence shown here is derived from an EMBL/GenBank/DDBJ whole genome shotgun (WGS) entry which is preliminary data.</text>
</comment>
<accession>A0A9W6ZUZ0</accession>
<protein>
    <submittedName>
        <fullName evidence="3">Uncharacterized protein</fullName>
    </submittedName>
</protein>
<keyword evidence="2" id="KW-1133">Transmembrane helix</keyword>
<evidence type="ECO:0000313" key="4">
    <source>
        <dbReference type="Proteomes" id="UP001165082"/>
    </source>
</evidence>
<feature type="transmembrane region" description="Helical" evidence="2">
    <location>
        <begin position="94"/>
        <end position="113"/>
    </location>
</feature>
<keyword evidence="2" id="KW-0812">Transmembrane</keyword>
<feature type="compositionally biased region" description="Basic and acidic residues" evidence="1">
    <location>
        <begin position="30"/>
        <end position="40"/>
    </location>
</feature>
<feature type="region of interest" description="Disordered" evidence="1">
    <location>
        <begin position="30"/>
        <end position="57"/>
    </location>
</feature>
<dbReference type="AlphaFoldDB" id="A0A9W6ZUZ0"/>
<keyword evidence="4" id="KW-1185">Reference proteome</keyword>
<dbReference type="EMBL" id="BRXZ01003740">
    <property type="protein sequence ID" value="GMH60912.1"/>
    <property type="molecule type" value="Genomic_DNA"/>
</dbReference>
<dbReference type="Proteomes" id="UP001165082">
    <property type="component" value="Unassembled WGS sequence"/>
</dbReference>
<evidence type="ECO:0000313" key="3">
    <source>
        <dbReference type="EMBL" id="GMH60912.1"/>
    </source>
</evidence>
<gene>
    <name evidence="3" type="ORF">TrRE_jg982</name>
</gene>